<dbReference type="PANTHER" id="PTHR30531">
    <property type="entry name" value="FLAGELLAR BIOSYNTHETIC PROTEIN FLHB"/>
    <property type="match status" value="1"/>
</dbReference>
<feature type="transmembrane region" description="Helical" evidence="12">
    <location>
        <begin position="193"/>
        <end position="222"/>
    </location>
</feature>
<dbReference type="PANTHER" id="PTHR30531:SF12">
    <property type="entry name" value="FLAGELLAR BIOSYNTHETIC PROTEIN FLHB"/>
    <property type="match status" value="1"/>
</dbReference>
<keyword evidence="8 12" id="KW-0653">Protein transport</keyword>
<dbReference type="Gene3D" id="6.10.250.2080">
    <property type="match status" value="1"/>
</dbReference>
<keyword evidence="14" id="KW-1185">Reference proteome</keyword>
<keyword evidence="11 12" id="KW-1006">Bacterial flagellum protein export</keyword>
<gene>
    <name evidence="12 13" type="primary">flhB</name>
    <name evidence="13" type="ORF">MFMK1_003465</name>
</gene>
<keyword evidence="5 12" id="KW-1003">Cell membrane</keyword>
<evidence type="ECO:0000256" key="9">
    <source>
        <dbReference type="ARBA" id="ARBA00022989"/>
    </source>
</evidence>
<dbReference type="Pfam" id="PF01312">
    <property type="entry name" value="Bac_export_2"/>
    <property type="match status" value="1"/>
</dbReference>
<dbReference type="KEGG" id="dbc:MFMK1_003465"/>
<dbReference type="FunFam" id="3.40.1690.10:FF:000001">
    <property type="entry name" value="Flagellar biosynthetic protein FlhB"/>
    <property type="match status" value="1"/>
</dbReference>
<organism evidence="13 14">
    <name type="scientific">Metallumcola ferriviriculae</name>
    <dbReference type="NCBI Taxonomy" id="3039180"/>
    <lineage>
        <taxon>Bacteria</taxon>
        <taxon>Bacillati</taxon>
        <taxon>Bacillota</taxon>
        <taxon>Clostridia</taxon>
        <taxon>Neomoorellales</taxon>
        <taxon>Desulfitibacteraceae</taxon>
        <taxon>Metallumcola</taxon>
    </lineage>
</organism>
<dbReference type="AlphaFoldDB" id="A0AAU0UTL7"/>
<keyword evidence="13" id="KW-0282">Flagellum</keyword>
<dbReference type="NCBIfam" id="TIGR00328">
    <property type="entry name" value="flhB"/>
    <property type="match status" value="1"/>
</dbReference>
<evidence type="ECO:0000256" key="1">
    <source>
        <dbReference type="ARBA" id="ARBA00004651"/>
    </source>
</evidence>
<feature type="transmembrane region" description="Helical" evidence="12">
    <location>
        <begin position="38"/>
        <end position="60"/>
    </location>
</feature>
<reference evidence="13 14" key="1">
    <citation type="submission" date="2023-04" db="EMBL/GenBank/DDBJ databases">
        <authorList>
            <person name="Hsu D."/>
        </authorList>
    </citation>
    <scope>NUCLEOTIDE SEQUENCE [LARGE SCALE GENOMIC DNA]</scope>
    <source>
        <strain evidence="13 14">MK1</strain>
    </source>
</reference>
<dbReference type="RefSeq" id="WP_366922980.1">
    <property type="nucleotide sequence ID" value="NZ_CP121694.1"/>
</dbReference>
<keyword evidence="13" id="KW-0969">Cilium</keyword>
<dbReference type="EMBL" id="CP121694">
    <property type="protein sequence ID" value="WRO23602.1"/>
    <property type="molecule type" value="Genomic_DNA"/>
</dbReference>
<keyword evidence="6 12" id="KW-0812">Transmembrane</keyword>
<dbReference type="GO" id="GO:0009306">
    <property type="term" value="P:protein secretion"/>
    <property type="evidence" value="ECO:0007669"/>
    <property type="project" value="InterPro"/>
</dbReference>
<evidence type="ECO:0000313" key="13">
    <source>
        <dbReference type="EMBL" id="WRO23602.1"/>
    </source>
</evidence>
<dbReference type="GO" id="GO:0044780">
    <property type="term" value="P:bacterial-type flagellum assembly"/>
    <property type="evidence" value="ECO:0007669"/>
    <property type="project" value="InterPro"/>
</dbReference>
<evidence type="ECO:0000256" key="7">
    <source>
        <dbReference type="ARBA" id="ARBA00022795"/>
    </source>
</evidence>
<dbReference type="InterPro" id="IPR006135">
    <property type="entry name" value="T3SS_substrate_exporter"/>
</dbReference>
<comment type="function">
    <text evidence="12">Required for formation of the rod structure in the basal body of the flagellar apparatus. Together with FliI and FliH, may constitute the export apparatus of flagellin.</text>
</comment>
<dbReference type="Proteomes" id="UP001329915">
    <property type="component" value="Chromosome"/>
</dbReference>
<dbReference type="PRINTS" id="PR00950">
    <property type="entry name" value="TYPE3IMSPROT"/>
</dbReference>
<protein>
    <recommendedName>
        <fullName evidence="3 12">Flagellar biosynthetic protein FlhB</fullName>
    </recommendedName>
</protein>
<proteinExistence type="inferred from homology"/>
<comment type="subcellular location">
    <subcellularLocation>
        <location evidence="1">Cell membrane</location>
        <topology evidence="1">Multi-pass membrane protein</topology>
    </subcellularLocation>
</comment>
<keyword evidence="4 12" id="KW-0813">Transport</keyword>
<comment type="caution">
    <text evidence="12">Lacks conserved residue(s) required for the propagation of feature annotation.</text>
</comment>
<comment type="similarity">
    <text evidence="2 12">Belongs to the type III secretion exporter family.</text>
</comment>
<dbReference type="SUPFAM" id="SSF160544">
    <property type="entry name" value="EscU C-terminal domain-like"/>
    <property type="match status" value="1"/>
</dbReference>
<dbReference type="Gene3D" id="3.40.1690.10">
    <property type="entry name" value="secretion proteins EscU"/>
    <property type="match status" value="1"/>
</dbReference>
<keyword evidence="7 12" id="KW-1005">Bacterial flagellum biogenesis</keyword>
<keyword evidence="9 12" id="KW-1133">Transmembrane helix</keyword>
<keyword evidence="13" id="KW-0966">Cell projection</keyword>
<name>A0AAU0UTL7_9FIRM</name>
<evidence type="ECO:0000256" key="10">
    <source>
        <dbReference type="ARBA" id="ARBA00023136"/>
    </source>
</evidence>
<dbReference type="InterPro" id="IPR006136">
    <property type="entry name" value="FlhB"/>
</dbReference>
<evidence type="ECO:0000256" key="6">
    <source>
        <dbReference type="ARBA" id="ARBA00022692"/>
    </source>
</evidence>
<evidence type="ECO:0000256" key="4">
    <source>
        <dbReference type="ARBA" id="ARBA00022448"/>
    </source>
</evidence>
<evidence type="ECO:0000256" key="3">
    <source>
        <dbReference type="ARBA" id="ARBA00021622"/>
    </source>
</evidence>
<evidence type="ECO:0000313" key="14">
    <source>
        <dbReference type="Proteomes" id="UP001329915"/>
    </source>
</evidence>
<dbReference type="InterPro" id="IPR029025">
    <property type="entry name" value="T3SS_substrate_exporter_C"/>
</dbReference>
<sequence length="367" mass="41475">MSELAGLKREFDLQLFNQEKTEDATPKRKREAREKGQVAKSADVNAAVIMLVIIVTLYWLKNFYLDEFSRLIVFFIDGGVGWNLSEENFKVIVQESIFAIAKLLGPILVVAVVAASISNFSQVGFLVAPEAIKPKLENISPLKGFKKIFSIKSLVELVKSLLKVSIVGFTSYYMVRGNFTELLLTIEANARGVYFIVLSIIFKVAITAVVIFSVIAVLDYIFQRHEFNKQLRMSKQDVKEEFKQTEGDPQLKSKIKEKQRELATKRMMQDIPDSTVIITNPTHLAIALKYEVEQMDAPRVVAKGADLIAQKIREVAAEHDIPIIENKEVAWMLYENVEIGGEVPADLYQAVAEILVMLYRLKEKGKL</sequence>
<evidence type="ECO:0000256" key="12">
    <source>
        <dbReference type="RuleBase" id="RU364091"/>
    </source>
</evidence>
<evidence type="ECO:0000256" key="2">
    <source>
        <dbReference type="ARBA" id="ARBA00010690"/>
    </source>
</evidence>
<accession>A0AAU0UTL7</accession>
<evidence type="ECO:0000256" key="5">
    <source>
        <dbReference type="ARBA" id="ARBA00022475"/>
    </source>
</evidence>
<evidence type="ECO:0000256" key="11">
    <source>
        <dbReference type="ARBA" id="ARBA00023225"/>
    </source>
</evidence>
<evidence type="ECO:0000256" key="8">
    <source>
        <dbReference type="ARBA" id="ARBA00022927"/>
    </source>
</evidence>
<dbReference type="GO" id="GO:0005886">
    <property type="term" value="C:plasma membrane"/>
    <property type="evidence" value="ECO:0007669"/>
    <property type="project" value="UniProtKB-SubCell"/>
</dbReference>
<keyword evidence="10 12" id="KW-0472">Membrane</keyword>